<dbReference type="InterPro" id="IPR009695">
    <property type="entry name" value="Diacylglyc_glucosyltr_N"/>
</dbReference>
<comment type="subcellular location">
    <subcellularLocation>
        <location evidence="1">Membrane</location>
    </subcellularLocation>
</comment>
<evidence type="ECO:0000313" key="8">
    <source>
        <dbReference type="Proteomes" id="UP000617951"/>
    </source>
</evidence>
<dbReference type="RefSeq" id="WP_249279520.1">
    <property type="nucleotide sequence ID" value="NZ_JACRSS010000001.1"/>
</dbReference>
<keyword evidence="3" id="KW-0328">Glycosyltransferase</keyword>
<comment type="caution">
    <text evidence="7">The sequence shown here is derived from an EMBL/GenBank/DDBJ whole genome shotgun (WGS) entry which is preliminary data.</text>
</comment>
<dbReference type="PANTHER" id="PTHR43025">
    <property type="entry name" value="MONOGALACTOSYLDIACYLGLYCEROL SYNTHASE"/>
    <property type="match status" value="1"/>
</dbReference>
<comment type="similarity">
    <text evidence="2">Belongs to the glycosyltransferase 28 family.</text>
</comment>
<feature type="domain" description="Diacylglycerol glucosyltransferase N-terminal" evidence="6">
    <location>
        <begin position="21"/>
        <end position="190"/>
    </location>
</feature>
<dbReference type="Pfam" id="PF04101">
    <property type="entry name" value="Glyco_tran_28_C"/>
    <property type="match status" value="1"/>
</dbReference>
<proteinExistence type="inferred from homology"/>
<dbReference type="PANTHER" id="PTHR43025:SF3">
    <property type="entry name" value="MONOGALACTOSYLDIACYLGLYCEROL SYNTHASE 1, CHLOROPLASTIC"/>
    <property type="match status" value="1"/>
</dbReference>
<dbReference type="Pfam" id="PF06925">
    <property type="entry name" value="MGDG_synth"/>
    <property type="match status" value="1"/>
</dbReference>
<accession>A0A926DGB5</accession>
<dbReference type="Proteomes" id="UP000617951">
    <property type="component" value="Unassembled WGS sequence"/>
</dbReference>
<gene>
    <name evidence="7" type="ORF">H8693_01625</name>
</gene>
<dbReference type="GO" id="GO:0016020">
    <property type="term" value="C:membrane"/>
    <property type="evidence" value="ECO:0007669"/>
    <property type="project" value="UniProtKB-SubCell"/>
</dbReference>
<evidence type="ECO:0000256" key="1">
    <source>
        <dbReference type="ARBA" id="ARBA00004370"/>
    </source>
</evidence>
<dbReference type="InterPro" id="IPR050519">
    <property type="entry name" value="Glycosyltransf_28_UgtP"/>
</dbReference>
<organism evidence="7 8">
    <name type="scientific">Guopingia tenuis</name>
    <dbReference type="NCBI Taxonomy" id="2763656"/>
    <lineage>
        <taxon>Bacteria</taxon>
        <taxon>Bacillati</taxon>
        <taxon>Bacillota</taxon>
        <taxon>Clostridia</taxon>
        <taxon>Christensenellales</taxon>
        <taxon>Christensenellaceae</taxon>
        <taxon>Guopingia</taxon>
    </lineage>
</organism>
<evidence type="ECO:0000313" key="7">
    <source>
        <dbReference type="EMBL" id="MBC8537628.1"/>
    </source>
</evidence>
<evidence type="ECO:0000256" key="2">
    <source>
        <dbReference type="ARBA" id="ARBA00006962"/>
    </source>
</evidence>
<dbReference type="GO" id="GO:0009247">
    <property type="term" value="P:glycolipid biosynthetic process"/>
    <property type="evidence" value="ECO:0007669"/>
    <property type="project" value="InterPro"/>
</dbReference>
<feature type="domain" description="Glycosyl transferase family 28 C-terminal" evidence="5">
    <location>
        <begin position="214"/>
        <end position="350"/>
    </location>
</feature>
<evidence type="ECO:0000259" key="5">
    <source>
        <dbReference type="Pfam" id="PF04101"/>
    </source>
</evidence>
<protein>
    <recommendedName>
        <fullName evidence="9">Monogalactosyldiacylglycerol synthase</fullName>
    </recommendedName>
</protein>
<dbReference type="GO" id="GO:0016758">
    <property type="term" value="F:hexosyltransferase activity"/>
    <property type="evidence" value="ECO:0007669"/>
    <property type="project" value="InterPro"/>
</dbReference>
<dbReference type="SUPFAM" id="SSF53756">
    <property type="entry name" value="UDP-Glycosyltransferase/glycogen phosphorylase"/>
    <property type="match status" value="1"/>
</dbReference>
<dbReference type="AlphaFoldDB" id="A0A926DGB5"/>
<dbReference type="InterPro" id="IPR007235">
    <property type="entry name" value="Glyco_trans_28_C"/>
</dbReference>
<dbReference type="EMBL" id="JACRSS010000001">
    <property type="protein sequence ID" value="MBC8537628.1"/>
    <property type="molecule type" value="Genomic_DNA"/>
</dbReference>
<evidence type="ECO:0000259" key="6">
    <source>
        <dbReference type="Pfam" id="PF06925"/>
    </source>
</evidence>
<dbReference type="Gene3D" id="3.40.50.2000">
    <property type="entry name" value="Glycogen Phosphorylase B"/>
    <property type="match status" value="1"/>
</dbReference>
<evidence type="ECO:0000256" key="4">
    <source>
        <dbReference type="ARBA" id="ARBA00022679"/>
    </source>
</evidence>
<name>A0A926DGB5_9FIRM</name>
<keyword evidence="8" id="KW-1185">Reference proteome</keyword>
<reference evidence="7" key="1">
    <citation type="submission" date="2020-08" db="EMBL/GenBank/DDBJ databases">
        <title>Genome public.</title>
        <authorList>
            <person name="Liu C."/>
            <person name="Sun Q."/>
        </authorList>
    </citation>
    <scope>NUCLEOTIDE SEQUENCE</scope>
    <source>
        <strain evidence="7">NSJ-63</strain>
    </source>
</reference>
<keyword evidence="4" id="KW-0808">Transferase</keyword>
<sequence length="384" mass="43008">MKKTDSMGRVLFLSITAGQGHNSASKAVAGYLQEQGAECKILDTYTYLNKIIGKSYDKGYTVLARYNPKSLEKLCAKNEKVNGTAAMKRYFPFVFADLSKKKMSKYIERYQPDVIVCPHVLTCILITQLRKDGLISRDIPCLGIITDYTLHIFWENMDIDYFVTGADFMTVDFARKGIPAEKILPFGIPVQGKFEQHMEKSEARKKLALKDMETILVLSGGMGMGKMAAAVKELVEFCPQFQVVVVCGSNQTMEKKLKEFAADKENLLILGYTTNIDEYMDAADLVYTKPGGLTTTEALTKDKPLMLMSPLPGVEEANLAYFSNHSLACFTNTYMPGSLAIELLLADKERLEAMRIARQKMVKHNSAKNLGDYILNLIEEKRKG</sequence>
<evidence type="ECO:0000256" key="3">
    <source>
        <dbReference type="ARBA" id="ARBA00022676"/>
    </source>
</evidence>
<evidence type="ECO:0008006" key="9">
    <source>
        <dbReference type="Google" id="ProtNLM"/>
    </source>
</evidence>